<dbReference type="EMBL" id="VAUV01000005">
    <property type="protein sequence ID" value="TLD71260.1"/>
    <property type="molecule type" value="Genomic_DNA"/>
</dbReference>
<keyword evidence="3" id="KW-1185">Reference proteome</keyword>
<dbReference type="GO" id="GO:0008168">
    <property type="term" value="F:methyltransferase activity"/>
    <property type="evidence" value="ECO:0007669"/>
    <property type="project" value="UniProtKB-KW"/>
</dbReference>
<keyword evidence="2" id="KW-0489">Methyltransferase</keyword>
<dbReference type="InterPro" id="IPR052514">
    <property type="entry name" value="SAM-dependent_MTase"/>
</dbReference>
<sequence>MLVNAASPQIPHPHQSTPTHLLHTIPMSTLIQSLQAKWFGLTSNLCFDNGLFIVLQRLFCRQLSLLTFKKNQLTFIVDYSADDHNGIRYCLSADMYSRYYRHMDRSQPLRVLDLGANTGGFVLSLVDAGFRIEKAVSVEMNPSAFNRLKFNLDHNELTTITPLNAAATSTIGTVQIEAIKGNTGQSIYHQSTQNTLTIPTTTIDHLVASHFPESNPAAITPDLDLIKIDIEGAEYEILFSESCQSVRRFKHILIEIHPHKEFPTEKLIAALQKFGFKNTTDANTRDADVYYFQQ</sequence>
<feature type="domain" description="Methyltransferase FkbM" evidence="1">
    <location>
        <begin position="113"/>
        <end position="276"/>
    </location>
</feature>
<reference evidence="2 3" key="1">
    <citation type="submission" date="2019-05" db="EMBL/GenBank/DDBJ databases">
        <title>Verrucobacter flavum gen. nov., sp. nov. a new member of the family Verrucomicrobiaceae.</title>
        <authorList>
            <person name="Szuroczki S."/>
            <person name="Abbaszade G."/>
            <person name="Szabo A."/>
            <person name="Felfoldi T."/>
            <person name="Schumann P."/>
            <person name="Boka K."/>
            <person name="Keki Z."/>
            <person name="Toumi M."/>
            <person name="Toth E."/>
        </authorList>
    </citation>
    <scope>NUCLEOTIDE SEQUENCE [LARGE SCALE GENOMIC DNA]</scope>
    <source>
        <strain evidence="2 3">MG-N-17</strain>
    </source>
</reference>
<comment type="caution">
    <text evidence="2">The sequence shown here is derived from an EMBL/GenBank/DDBJ whole genome shotgun (WGS) entry which is preliminary data.</text>
</comment>
<dbReference type="InterPro" id="IPR006342">
    <property type="entry name" value="FkbM_mtfrase"/>
</dbReference>
<dbReference type="Proteomes" id="UP000306196">
    <property type="component" value="Unassembled WGS sequence"/>
</dbReference>
<evidence type="ECO:0000313" key="3">
    <source>
        <dbReference type="Proteomes" id="UP000306196"/>
    </source>
</evidence>
<dbReference type="InterPro" id="IPR029063">
    <property type="entry name" value="SAM-dependent_MTases_sf"/>
</dbReference>
<organism evidence="2 3">
    <name type="scientific">Phragmitibacter flavus</name>
    <dbReference type="NCBI Taxonomy" id="2576071"/>
    <lineage>
        <taxon>Bacteria</taxon>
        <taxon>Pseudomonadati</taxon>
        <taxon>Verrucomicrobiota</taxon>
        <taxon>Verrucomicrobiia</taxon>
        <taxon>Verrucomicrobiales</taxon>
        <taxon>Verrucomicrobiaceae</taxon>
        <taxon>Phragmitibacter</taxon>
    </lineage>
</organism>
<protein>
    <submittedName>
        <fullName evidence="2">FkbM family methyltransferase</fullName>
    </submittedName>
</protein>
<gene>
    <name evidence="2" type="ORF">FEM03_06915</name>
</gene>
<dbReference type="NCBIfam" id="TIGR01444">
    <property type="entry name" value="fkbM_fam"/>
    <property type="match status" value="1"/>
</dbReference>
<proteinExistence type="predicted"/>
<dbReference type="Pfam" id="PF05050">
    <property type="entry name" value="Methyltransf_21"/>
    <property type="match status" value="1"/>
</dbReference>
<dbReference type="SUPFAM" id="SSF53335">
    <property type="entry name" value="S-adenosyl-L-methionine-dependent methyltransferases"/>
    <property type="match status" value="1"/>
</dbReference>
<accession>A0A5R8KG43</accession>
<name>A0A5R8KG43_9BACT</name>
<evidence type="ECO:0000259" key="1">
    <source>
        <dbReference type="Pfam" id="PF05050"/>
    </source>
</evidence>
<dbReference type="GO" id="GO:0032259">
    <property type="term" value="P:methylation"/>
    <property type="evidence" value="ECO:0007669"/>
    <property type="project" value="UniProtKB-KW"/>
</dbReference>
<dbReference type="Gene3D" id="3.40.50.150">
    <property type="entry name" value="Vaccinia Virus protein VP39"/>
    <property type="match status" value="1"/>
</dbReference>
<dbReference type="OrthoDB" id="182922at2"/>
<evidence type="ECO:0000313" key="2">
    <source>
        <dbReference type="EMBL" id="TLD71260.1"/>
    </source>
</evidence>
<dbReference type="AlphaFoldDB" id="A0A5R8KG43"/>
<keyword evidence="2" id="KW-0808">Transferase</keyword>
<dbReference type="PANTHER" id="PTHR34203">
    <property type="entry name" value="METHYLTRANSFERASE, FKBM FAMILY PROTEIN"/>
    <property type="match status" value="1"/>
</dbReference>
<dbReference type="PANTHER" id="PTHR34203:SF15">
    <property type="entry name" value="SLL1173 PROTEIN"/>
    <property type="match status" value="1"/>
</dbReference>
<dbReference type="CDD" id="cd02440">
    <property type="entry name" value="AdoMet_MTases"/>
    <property type="match status" value="1"/>
</dbReference>